<protein>
    <submittedName>
        <fullName evidence="4">Hippurate hydrolase</fullName>
        <ecNumber evidence="4">3.5.1.32</ecNumber>
    </submittedName>
</protein>
<dbReference type="NCBIfam" id="TIGR01891">
    <property type="entry name" value="amidohydrolases"/>
    <property type="match status" value="1"/>
</dbReference>
<evidence type="ECO:0000256" key="1">
    <source>
        <dbReference type="ARBA" id="ARBA00022801"/>
    </source>
</evidence>
<reference evidence="4 5" key="1">
    <citation type="submission" date="2020-08" db="EMBL/GenBank/DDBJ databases">
        <title>Genomic Encyclopedia of Type Strains, Phase IV (KMG-IV): sequencing the most valuable type-strain genomes for metagenomic binning, comparative biology and taxonomic classification.</title>
        <authorList>
            <person name="Goeker M."/>
        </authorList>
    </citation>
    <scope>NUCLEOTIDE SEQUENCE [LARGE SCALE GENOMIC DNA]</scope>
    <source>
        <strain evidence="4 5">DSM 27026</strain>
    </source>
</reference>
<dbReference type="Gene3D" id="3.40.630.10">
    <property type="entry name" value="Zn peptidases"/>
    <property type="match status" value="1"/>
</dbReference>
<dbReference type="EC" id="3.5.1.32" evidence="4"/>
<keyword evidence="2" id="KW-0479">Metal-binding</keyword>
<dbReference type="Pfam" id="PF01546">
    <property type="entry name" value="Peptidase_M20"/>
    <property type="match status" value="1"/>
</dbReference>
<dbReference type="PANTHER" id="PTHR11014:SF63">
    <property type="entry name" value="METALLOPEPTIDASE, PUTATIVE (AFU_ORTHOLOGUE AFUA_6G09600)-RELATED"/>
    <property type="match status" value="1"/>
</dbReference>
<proteinExistence type="predicted"/>
<dbReference type="InterPro" id="IPR002933">
    <property type="entry name" value="Peptidase_M20"/>
</dbReference>
<feature type="domain" description="Peptidase M20 dimerisation" evidence="3">
    <location>
        <begin position="199"/>
        <end position="294"/>
    </location>
</feature>
<feature type="binding site" evidence="2">
    <location>
        <position position="150"/>
    </location>
    <ligand>
        <name>Mn(2+)</name>
        <dbReference type="ChEBI" id="CHEBI:29035"/>
        <label>2</label>
    </ligand>
</feature>
<gene>
    <name evidence="4" type="ORF">HNP71_001668</name>
</gene>
<dbReference type="Proteomes" id="UP000553706">
    <property type="component" value="Unassembled WGS sequence"/>
</dbReference>
<keyword evidence="5" id="KW-1185">Reference proteome</keyword>
<dbReference type="SUPFAM" id="SSF55031">
    <property type="entry name" value="Bacterial exopeptidase dimerisation domain"/>
    <property type="match status" value="1"/>
</dbReference>
<evidence type="ECO:0000256" key="2">
    <source>
        <dbReference type="PIRSR" id="PIRSR005962-1"/>
    </source>
</evidence>
<dbReference type="AlphaFoldDB" id="A0A840VBX9"/>
<dbReference type="PIRSF" id="PIRSF005962">
    <property type="entry name" value="Pept_M20D_amidohydro"/>
    <property type="match status" value="1"/>
</dbReference>
<evidence type="ECO:0000313" key="4">
    <source>
        <dbReference type="EMBL" id="MBB5373408.1"/>
    </source>
</evidence>
<name>A0A840VBX9_9PROT</name>
<dbReference type="EMBL" id="JACHFJ010000006">
    <property type="protein sequence ID" value="MBB5373408.1"/>
    <property type="molecule type" value="Genomic_DNA"/>
</dbReference>
<dbReference type="PANTHER" id="PTHR11014">
    <property type="entry name" value="PEPTIDASE M20 FAMILY MEMBER"/>
    <property type="match status" value="1"/>
</dbReference>
<dbReference type="GO" id="GO:0046872">
    <property type="term" value="F:metal ion binding"/>
    <property type="evidence" value="ECO:0007669"/>
    <property type="project" value="UniProtKB-KW"/>
</dbReference>
<comment type="caution">
    <text evidence="4">The sequence shown here is derived from an EMBL/GenBank/DDBJ whole genome shotgun (WGS) entry which is preliminary data.</text>
</comment>
<sequence length="424" mass="45329">METQAGFLPRPSADLLAQLEHIYQDLHANPELSMQEHRTAAIAAAWLRQQGYEVTEGVGGTGVVGVLRNGDGPVVLLRADMDALPIQESTGLPYASDKTGTDRFGQATSIAHSCGHDMHVAWLMGVACILAENRPAWRGTVMAVFQPGEETGQGARAMIEDGMVKRFPRPDVTLGQHVMPLSAGQIGWRTGTILSAGDSWEVTMFGRGAHGSMPQKSIDPVVMAASAVMRLQTVVSREVAMTEAAVVTVGTLRAGMSENVIPDRALLRLNVRTFKTEVRTRVLAAVKRILEAEAQASGAPKPPEFSVLSEFPLTRNDEAATRKVVAALEQHFGADRVSEISPATASEDFGLFGTAWNTPSVFWMIGGIDPVRYEEAVKAGKVDELPANHAPDFAPVIDPTLRTGIEAMLTAASAWLCRGGTGAV</sequence>
<feature type="binding site" evidence="2">
    <location>
        <position position="116"/>
    </location>
    <ligand>
        <name>Mn(2+)</name>
        <dbReference type="ChEBI" id="CHEBI:29035"/>
        <label>2</label>
    </ligand>
</feature>
<keyword evidence="1 4" id="KW-0378">Hydrolase</keyword>
<dbReference type="InterPro" id="IPR036264">
    <property type="entry name" value="Bact_exopeptidase_dim_dom"/>
</dbReference>
<feature type="binding site" evidence="2">
    <location>
        <position position="389"/>
    </location>
    <ligand>
        <name>Mn(2+)</name>
        <dbReference type="ChEBI" id="CHEBI:29035"/>
        <label>2</label>
    </ligand>
</feature>
<comment type="cofactor">
    <cofactor evidence="2">
        <name>Mn(2+)</name>
        <dbReference type="ChEBI" id="CHEBI:29035"/>
    </cofactor>
    <text evidence="2">The Mn(2+) ion enhances activity.</text>
</comment>
<evidence type="ECO:0000313" key="5">
    <source>
        <dbReference type="Proteomes" id="UP000553706"/>
    </source>
</evidence>
<feature type="binding site" evidence="2">
    <location>
        <position position="114"/>
    </location>
    <ligand>
        <name>Mn(2+)</name>
        <dbReference type="ChEBI" id="CHEBI:29035"/>
        <label>2</label>
    </ligand>
</feature>
<dbReference type="InterPro" id="IPR011650">
    <property type="entry name" value="Peptidase_M20_dimer"/>
</dbReference>
<evidence type="ECO:0000259" key="3">
    <source>
        <dbReference type="Pfam" id="PF07687"/>
    </source>
</evidence>
<dbReference type="InterPro" id="IPR017439">
    <property type="entry name" value="Amidohydrolase"/>
</dbReference>
<keyword evidence="2" id="KW-0464">Manganese</keyword>
<dbReference type="Gene3D" id="3.30.70.360">
    <property type="match status" value="1"/>
</dbReference>
<dbReference type="Pfam" id="PF07687">
    <property type="entry name" value="M20_dimer"/>
    <property type="match status" value="1"/>
</dbReference>
<dbReference type="GO" id="GO:0047980">
    <property type="term" value="F:hippurate hydrolase activity"/>
    <property type="evidence" value="ECO:0007669"/>
    <property type="project" value="UniProtKB-EC"/>
</dbReference>
<dbReference type="RefSeq" id="WP_221246696.1">
    <property type="nucleotide sequence ID" value="NZ_JACHFJ010000006.1"/>
</dbReference>
<feature type="binding site" evidence="2">
    <location>
        <position position="177"/>
    </location>
    <ligand>
        <name>Mn(2+)</name>
        <dbReference type="ChEBI" id="CHEBI:29035"/>
        <label>2</label>
    </ligand>
</feature>
<organism evidence="4 5">
    <name type="scientific">Acidocella aromatica</name>
    <dbReference type="NCBI Taxonomy" id="1303579"/>
    <lineage>
        <taxon>Bacteria</taxon>
        <taxon>Pseudomonadati</taxon>
        <taxon>Pseudomonadota</taxon>
        <taxon>Alphaproteobacteria</taxon>
        <taxon>Acetobacterales</taxon>
        <taxon>Acidocellaceae</taxon>
        <taxon>Acidocella</taxon>
    </lineage>
</organism>
<dbReference type="SUPFAM" id="SSF53187">
    <property type="entry name" value="Zn-dependent exopeptidases"/>
    <property type="match status" value="1"/>
</dbReference>
<accession>A0A840VBX9</accession>